<gene>
    <name evidence="1" type="ORF">ODALV1_LOCUS15476</name>
</gene>
<dbReference type="Gene3D" id="3.80.10.10">
    <property type="entry name" value="Ribonuclease Inhibitor"/>
    <property type="match status" value="1"/>
</dbReference>
<dbReference type="EMBL" id="CAXLJM020000048">
    <property type="protein sequence ID" value="CAL8112084.1"/>
    <property type="molecule type" value="Genomic_DNA"/>
</dbReference>
<reference evidence="1 2" key="1">
    <citation type="submission" date="2024-08" db="EMBL/GenBank/DDBJ databases">
        <authorList>
            <person name="Cucini C."/>
            <person name="Frati F."/>
        </authorList>
    </citation>
    <scope>NUCLEOTIDE SEQUENCE [LARGE SCALE GENOMIC DNA]</scope>
</reference>
<dbReference type="InterPro" id="IPR032675">
    <property type="entry name" value="LRR_dom_sf"/>
</dbReference>
<accession>A0ABP1QVB6</accession>
<evidence type="ECO:0000313" key="1">
    <source>
        <dbReference type="EMBL" id="CAL8112084.1"/>
    </source>
</evidence>
<keyword evidence="2" id="KW-1185">Reference proteome</keyword>
<evidence type="ECO:0000313" key="2">
    <source>
        <dbReference type="Proteomes" id="UP001642540"/>
    </source>
</evidence>
<proteinExistence type="predicted"/>
<protein>
    <submittedName>
        <fullName evidence="1">Uncharacterized protein</fullName>
    </submittedName>
</protein>
<organism evidence="1 2">
    <name type="scientific">Orchesella dallaii</name>
    <dbReference type="NCBI Taxonomy" id="48710"/>
    <lineage>
        <taxon>Eukaryota</taxon>
        <taxon>Metazoa</taxon>
        <taxon>Ecdysozoa</taxon>
        <taxon>Arthropoda</taxon>
        <taxon>Hexapoda</taxon>
        <taxon>Collembola</taxon>
        <taxon>Entomobryomorpha</taxon>
        <taxon>Entomobryoidea</taxon>
        <taxon>Orchesellidae</taxon>
        <taxon>Orchesellinae</taxon>
        <taxon>Orchesella</taxon>
    </lineage>
</organism>
<sequence>MEGPEIGKFLTEFRFDYTCSREDVRNLTIWFPNIKKLRMPLDNDQFSKVCKRWRDLKEIVILGNDMTDHGITGRILPCKHYQHTLRIRPNITDLTKLRSFKISNGTIVPSKLMDNSAIHGFLLCPHLQVLKIASQMNDQTRKELSAKIPNCNITRVKYNRDPADSD</sequence>
<name>A0ABP1QVB6_9HEXA</name>
<comment type="caution">
    <text evidence="1">The sequence shown here is derived from an EMBL/GenBank/DDBJ whole genome shotgun (WGS) entry which is preliminary data.</text>
</comment>
<dbReference type="Proteomes" id="UP001642540">
    <property type="component" value="Unassembled WGS sequence"/>
</dbReference>